<dbReference type="CDD" id="cd06267">
    <property type="entry name" value="PBP1_LacI_sugar_binding-like"/>
    <property type="match status" value="1"/>
</dbReference>
<dbReference type="InterPro" id="IPR000843">
    <property type="entry name" value="HTH_LacI"/>
</dbReference>
<name>A0A4R4XBM0_9ACTN</name>
<dbReference type="Gene3D" id="3.40.50.2300">
    <property type="match status" value="2"/>
</dbReference>
<keyword evidence="7" id="KW-1185">Reference proteome</keyword>
<dbReference type="GO" id="GO:0000976">
    <property type="term" value="F:transcription cis-regulatory region binding"/>
    <property type="evidence" value="ECO:0007669"/>
    <property type="project" value="TreeGrafter"/>
</dbReference>
<evidence type="ECO:0000259" key="5">
    <source>
        <dbReference type="PROSITE" id="PS50932"/>
    </source>
</evidence>
<evidence type="ECO:0000313" key="7">
    <source>
        <dbReference type="Proteomes" id="UP000295172"/>
    </source>
</evidence>
<accession>A0A4R4XBM0</accession>
<sequence length="407" mass="44319">MRPAYHRPGRSRHQSLRHGATAASGRRSVALPGRGVRPRSRRRPNLASQYGCRGVSVRRTPEKERNVVTRDDVARLAGTSTAVVSYVLNNGPRPVAAATRRRVLQAVEELGYRPNAAARALSRRHDDVIGLIVPNFDNPYFAALGTAIEGAATAKGFTVILGNARHEDDRQAAYVETFLSRQCSGLILVGAAQESDGRNGPRTNALLKREQGVPLVSFDPLPNGARGTLLTPDNVPGAAAAVEHLLGHGHTRVGMLAGPQKFKAVQERERGWRETLENAEIDAASQTVVRCRFDRYEAFDLTERLLRSPRQFTALFIHTDEQAIGVIHAARAAGLTLPQDLAIVSFDGIREAGLITPQLTTVQQPITQLGARAVDLIQKQIARRPTNRTTERLTCELVTRTSCGCPG</sequence>
<dbReference type="InterPro" id="IPR046335">
    <property type="entry name" value="LacI/GalR-like_sensor"/>
</dbReference>
<dbReference type="Pfam" id="PF13377">
    <property type="entry name" value="Peripla_BP_3"/>
    <property type="match status" value="1"/>
</dbReference>
<dbReference type="PROSITE" id="PS50932">
    <property type="entry name" value="HTH_LACI_2"/>
    <property type="match status" value="1"/>
</dbReference>
<dbReference type="OrthoDB" id="3595338at2"/>
<dbReference type="PANTHER" id="PTHR30146">
    <property type="entry name" value="LACI-RELATED TRANSCRIPTIONAL REPRESSOR"/>
    <property type="match status" value="1"/>
</dbReference>
<dbReference type="SMART" id="SM00354">
    <property type="entry name" value="HTH_LACI"/>
    <property type="match status" value="1"/>
</dbReference>
<evidence type="ECO:0000256" key="4">
    <source>
        <dbReference type="SAM" id="MobiDB-lite"/>
    </source>
</evidence>
<evidence type="ECO:0000256" key="2">
    <source>
        <dbReference type="ARBA" id="ARBA00023125"/>
    </source>
</evidence>
<dbReference type="CDD" id="cd01392">
    <property type="entry name" value="HTH_LacI"/>
    <property type="match status" value="1"/>
</dbReference>
<keyword evidence="3" id="KW-0804">Transcription</keyword>
<protein>
    <submittedName>
        <fullName evidence="6">LacI family transcriptional regulator</fullName>
    </submittedName>
</protein>
<dbReference type="GO" id="GO:0003700">
    <property type="term" value="F:DNA-binding transcription factor activity"/>
    <property type="evidence" value="ECO:0007669"/>
    <property type="project" value="TreeGrafter"/>
</dbReference>
<dbReference type="InterPro" id="IPR028082">
    <property type="entry name" value="Peripla_BP_I"/>
</dbReference>
<feature type="compositionally biased region" description="Basic residues" evidence="4">
    <location>
        <begin position="1"/>
        <end position="16"/>
    </location>
</feature>
<evidence type="ECO:0000256" key="1">
    <source>
        <dbReference type="ARBA" id="ARBA00023015"/>
    </source>
</evidence>
<dbReference type="SUPFAM" id="SSF47413">
    <property type="entry name" value="lambda repressor-like DNA-binding domains"/>
    <property type="match status" value="1"/>
</dbReference>
<dbReference type="AlphaFoldDB" id="A0A4R4XBM0"/>
<dbReference type="Gene3D" id="1.10.260.40">
    <property type="entry name" value="lambda repressor-like DNA-binding domains"/>
    <property type="match status" value="1"/>
</dbReference>
<evidence type="ECO:0000256" key="3">
    <source>
        <dbReference type="ARBA" id="ARBA00023163"/>
    </source>
</evidence>
<dbReference type="Pfam" id="PF00356">
    <property type="entry name" value="LacI"/>
    <property type="match status" value="1"/>
</dbReference>
<organism evidence="6 7">
    <name type="scientific">Kribbella turkmenica</name>
    <dbReference type="NCBI Taxonomy" id="2530375"/>
    <lineage>
        <taxon>Bacteria</taxon>
        <taxon>Bacillati</taxon>
        <taxon>Actinomycetota</taxon>
        <taxon>Actinomycetes</taxon>
        <taxon>Propionibacteriales</taxon>
        <taxon>Kribbellaceae</taxon>
        <taxon>Kribbella</taxon>
    </lineage>
</organism>
<reference evidence="6 7" key="1">
    <citation type="submission" date="2019-02" db="EMBL/GenBank/DDBJ databases">
        <title>Draft genome sequences of novel Actinobacteria.</title>
        <authorList>
            <person name="Sahin N."/>
            <person name="Ay H."/>
            <person name="Saygin H."/>
        </authorList>
    </citation>
    <scope>NUCLEOTIDE SEQUENCE [LARGE SCALE GENOMIC DNA]</scope>
    <source>
        <strain evidence="6 7">16K104</strain>
    </source>
</reference>
<evidence type="ECO:0000313" key="6">
    <source>
        <dbReference type="EMBL" id="TDD28056.1"/>
    </source>
</evidence>
<comment type="caution">
    <text evidence="6">The sequence shown here is derived from an EMBL/GenBank/DDBJ whole genome shotgun (WGS) entry which is preliminary data.</text>
</comment>
<dbReference type="EMBL" id="SMKR01000026">
    <property type="protein sequence ID" value="TDD28056.1"/>
    <property type="molecule type" value="Genomic_DNA"/>
</dbReference>
<keyword evidence="1" id="KW-0805">Transcription regulation</keyword>
<dbReference type="InterPro" id="IPR010982">
    <property type="entry name" value="Lambda_DNA-bd_dom_sf"/>
</dbReference>
<feature type="region of interest" description="Disordered" evidence="4">
    <location>
        <begin position="1"/>
        <end position="45"/>
    </location>
</feature>
<dbReference type="SUPFAM" id="SSF53822">
    <property type="entry name" value="Periplasmic binding protein-like I"/>
    <property type="match status" value="1"/>
</dbReference>
<gene>
    <name evidence="6" type="ORF">E1218_08425</name>
</gene>
<dbReference type="Proteomes" id="UP000295172">
    <property type="component" value="Unassembled WGS sequence"/>
</dbReference>
<keyword evidence="2" id="KW-0238">DNA-binding</keyword>
<feature type="domain" description="HTH lacI-type" evidence="5">
    <location>
        <begin position="68"/>
        <end position="123"/>
    </location>
</feature>
<dbReference type="PANTHER" id="PTHR30146:SF109">
    <property type="entry name" value="HTH-TYPE TRANSCRIPTIONAL REGULATOR GALS"/>
    <property type="match status" value="1"/>
</dbReference>
<proteinExistence type="predicted"/>